<protein>
    <submittedName>
        <fullName evidence="1">Uncharacterized protein</fullName>
    </submittedName>
</protein>
<sequence length="52" mass="6124">MTTFSDVTRAPHDVLYFPCKFLHGIRGHPEFLNSLLMLKKKILCENFLQLLF</sequence>
<reference evidence="1 2" key="1">
    <citation type="submission" date="2024-04" db="EMBL/GenBank/DDBJ databases">
        <authorList>
            <person name="Rising A."/>
            <person name="Reimegard J."/>
            <person name="Sonavane S."/>
            <person name="Akerstrom W."/>
            <person name="Nylinder S."/>
            <person name="Hedman E."/>
            <person name="Kallberg Y."/>
        </authorList>
    </citation>
    <scope>NUCLEOTIDE SEQUENCE [LARGE SCALE GENOMIC DNA]</scope>
</reference>
<name>A0AAV2BU36_9ARAC</name>
<dbReference type="AlphaFoldDB" id="A0AAV2BU36"/>
<evidence type="ECO:0000313" key="1">
    <source>
        <dbReference type="EMBL" id="CAL1299382.1"/>
    </source>
</evidence>
<evidence type="ECO:0000313" key="2">
    <source>
        <dbReference type="Proteomes" id="UP001497382"/>
    </source>
</evidence>
<organism evidence="1 2">
    <name type="scientific">Larinioides sclopetarius</name>
    <dbReference type="NCBI Taxonomy" id="280406"/>
    <lineage>
        <taxon>Eukaryota</taxon>
        <taxon>Metazoa</taxon>
        <taxon>Ecdysozoa</taxon>
        <taxon>Arthropoda</taxon>
        <taxon>Chelicerata</taxon>
        <taxon>Arachnida</taxon>
        <taxon>Araneae</taxon>
        <taxon>Araneomorphae</taxon>
        <taxon>Entelegynae</taxon>
        <taxon>Araneoidea</taxon>
        <taxon>Araneidae</taxon>
        <taxon>Larinioides</taxon>
    </lineage>
</organism>
<dbReference type="Proteomes" id="UP001497382">
    <property type="component" value="Unassembled WGS sequence"/>
</dbReference>
<proteinExistence type="predicted"/>
<keyword evidence="2" id="KW-1185">Reference proteome</keyword>
<comment type="caution">
    <text evidence="1">The sequence shown here is derived from an EMBL/GenBank/DDBJ whole genome shotgun (WGS) entry which is preliminary data.</text>
</comment>
<dbReference type="EMBL" id="CAXIEN010000497">
    <property type="protein sequence ID" value="CAL1299382.1"/>
    <property type="molecule type" value="Genomic_DNA"/>
</dbReference>
<accession>A0AAV2BU36</accession>
<gene>
    <name evidence="1" type="ORF">LARSCL_LOCUS21322</name>
</gene>